<keyword evidence="15 17" id="KW-1035">Host cytoplasm</keyword>
<evidence type="ECO:0000256" key="14">
    <source>
        <dbReference type="ARBA" id="ARBA00023159"/>
    </source>
</evidence>
<dbReference type="GO" id="GO:0005198">
    <property type="term" value="F:structural molecule activity"/>
    <property type="evidence" value="ECO:0007669"/>
    <property type="project" value="InterPro"/>
</dbReference>
<evidence type="ECO:0000256" key="15">
    <source>
        <dbReference type="ARBA" id="ARBA00023200"/>
    </source>
</evidence>
<dbReference type="GO" id="GO:0019028">
    <property type="term" value="C:viral capsid"/>
    <property type="evidence" value="ECO:0007669"/>
    <property type="project" value="InterPro"/>
</dbReference>
<dbReference type="PRINTS" id="PR00230">
    <property type="entry name" value="GEMCOATAL2"/>
</dbReference>
<protein>
    <recommendedName>
        <fullName evidence="4 17">Transcriptional activator protein</fullName>
        <shortName evidence="17">TrAP</shortName>
    </recommendedName>
</protein>
<keyword evidence="14 17" id="KW-0010">Activator</keyword>
<evidence type="ECO:0000256" key="1">
    <source>
        <dbReference type="ARBA" id="ARBA00004147"/>
    </source>
</evidence>
<evidence type="ECO:0000256" key="2">
    <source>
        <dbReference type="ARBA" id="ARBA00004192"/>
    </source>
</evidence>
<organism evidence="19">
    <name type="scientific">Tomato leaf curl Palampur virus</name>
    <dbReference type="NCBI Taxonomy" id="526476"/>
    <lineage>
        <taxon>Viruses</taxon>
        <taxon>Monodnaviria</taxon>
        <taxon>Shotokuvirae</taxon>
        <taxon>Cressdnaviricota</taxon>
        <taxon>Repensiviricetes</taxon>
        <taxon>Geplafuvirales</taxon>
        <taxon>Geminiviridae</taxon>
        <taxon>Begomovirus</taxon>
        <taxon>Begomovirus solanumpalampurense</taxon>
    </lineage>
</organism>
<comment type="subcellular location">
    <subcellularLocation>
        <location evidence="2 17">Host cytoplasm</location>
    </subcellularLocation>
    <subcellularLocation>
        <location evidence="1 17">Host nucleus</location>
    </subcellularLocation>
</comment>
<gene>
    <name evidence="19" type="primary">AC2</name>
</gene>
<comment type="domain">
    <text evidence="17">The zinc finger and the transactivation region are involved in PTGS suppression.</text>
</comment>
<keyword evidence="5 17" id="KW-0941">Suppressor of RNA silencing</keyword>
<dbReference type="InterPro" id="IPR000942">
    <property type="entry name" value="Gemini_AL2"/>
</dbReference>
<evidence type="ECO:0000256" key="16">
    <source>
        <dbReference type="ARBA" id="ARBA00023280"/>
    </source>
</evidence>
<dbReference type="EMBL" id="KC501924">
    <property type="protein sequence ID" value="AHA80837.1"/>
    <property type="molecule type" value="Genomic_DNA"/>
</dbReference>
<evidence type="ECO:0000256" key="5">
    <source>
        <dbReference type="ARBA" id="ARBA00022463"/>
    </source>
</evidence>
<feature type="compositionally biased region" description="Basic and acidic residues" evidence="18">
    <location>
        <begin position="1"/>
        <end position="11"/>
    </location>
</feature>
<comment type="subunit">
    <text evidence="17">Monomer. Homodimer. Homooligomer. Self-interaction correlates with nuclear localization and efficient activation of transcription.</text>
</comment>
<comment type="function">
    <text evidence="17">Strong activator of the late viral genes promoters. Acts as a suppressor of RNA-mediated gene silencing, also known as post-transcriptional gene silencing (PTGS), a mechanism of plant viral defense that limits the accumulation of viral RNAs. Also suppresses the host basal defense by interacting with and inhibiting SNF1 kinase, a key regulator of cell metabolism implicated in innate antiviral defense. Determines pathogenicity.</text>
</comment>
<evidence type="ECO:0000256" key="4">
    <source>
        <dbReference type="ARBA" id="ARBA00014388"/>
    </source>
</evidence>
<evidence type="ECO:0000256" key="12">
    <source>
        <dbReference type="ARBA" id="ARBA00022833"/>
    </source>
</evidence>
<evidence type="ECO:0000256" key="9">
    <source>
        <dbReference type="ARBA" id="ARBA00022632"/>
    </source>
</evidence>
<evidence type="ECO:0000256" key="3">
    <source>
        <dbReference type="ARBA" id="ARBA00007672"/>
    </source>
</evidence>
<dbReference type="Pfam" id="PF01440">
    <property type="entry name" value="Gemini_AL2"/>
    <property type="match status" value="1"/>
</dbReference>
<reference evidence="19" key="1">
    <citation type="submission" date="2013-01" db="EMBL/GenBank/DDBJ databases">
        <title>Molecular detection of phytoplasma and begomovirus mixed infection in eggplant showing little leaf mosaic symptoms.</title>
        <authorList>
            <person name="Venkataravanappa V."/>
            <person name="Lakshiminarayanareddy C.N."/>
            <person name="Jalali S."/>
            <person name="Mahesh B."/>
            <person name="Rai A.B."/>
            <person name="Krishnareddy M."/>
        </authorList>
    </citation>
    <scope>NUCLEOTIDE SEQUENCE</scope>
    <source>
        <strain evidence="19">BRJ-1</strain>
    </source>
</reference>
<feature type="region of interest" description="Disordered" evidence="18">
    <location>
        <begin position="1"/>
        <end position="26"/>
    </location>
</feature>
<keyword evidence="13 17" id="KW-0238">DNA-binding</keyword>
<evidence type="ECO:0000256" key="18">
    <source>
        <dbReference type="SAM" id="MobiDB-lite"/>
    </source>
</evidence>
<evidence type="ECO:0000256" key="8">
    <source>
        <dbReference type="ARBA" id="ARBA00022581"/>
    </source>
</evidence>
<comment type="similarity">
    <text evidence="3 17">Belongs to the geminiviridae transcriptional activator protein family.</text>
</comment>
<evidence type="ECO:0000256" key="11">
    <source>
        <dbReference type="ARBA" id="ARBA00022771"/>
    </source>
</evidence>
<dbReference type="GO" id="GO:0042025">
    <property type="term" value="C:host cell nucleus"/>
    <property type="evidence" value="ECO:0007669"/>
    <property type="project" value="UniProtKB-SubCell"/>
</dbReference>
<sequence length="139" mass="15939">MQSSLHSRDHSIPVAKTSLPKKKKKNIRRRRVDLQCGCSYYISINCHDHGFTHRGIHHCGSSREWRVYLGHSKSPVFQNFETRRETLPHESRHYNSPNTVQPQPEESTGASQVFSNIPDLDGLTPSDWAFLESFQNPGP</sequence>
<keyword evidence="11 17" id="KW-0863">Zinc-finger</keyword>
<evidence type="ECO:0000256" key="10">
    <source>
        <dbReference type="ARBA" id="ARBA00022723"/>
    </source>
</evidence>
<name>A0A088BIP1_9GEMI</name>
<evidence type="ECO:0000313" key="19">
    <source>
        <dbReference type="EMBL" id="AHA80837.1"/>
    </source>
</evidence>
<dbReference type="GO" id="GO:0052170">
    <property type="term" value="P:symbiont-mediated suppression of host innate immune response"/>
    <property type="evidence" value="ECO:0007669"/>
    <property type="project" value="UniProtKB-KW"/>
</dbReference>
<dbReference type="GO" id="GO:0030430">
    <property type="term" value="C:host cell cytoplasm"/>
    <property type="evidence" value="ECO:0007669"/>
    <property type="project" value="UniProtKB-SubCell"/>
</dbReference>
<keyword evidence="10 17" id="KW-0479">Metal-binding</keyword>
<proteinExistence type="inferred from homology"/>
<evidence type="ECO:0000256" key="6">
    <source>
        <dbReference type="ARBA" id="ARBA00022553"/>
    </source>
</evidence>
<feature type="region of interest" description="Disordered" evidence="18">
    <location>
        <begin position="85"/>
        <end position="122"/>
    </location>
</feature>
<keyword evidence="6" id="KW-0597">Phosphoprotein</keyword>
<keyword evidence="8 17" id="KW-0945">Host-virus interaction</keyword>
<dbReference type="GO" id="GO:0008270">
    <property type="term" value="F:zinc ion binding"/>
    <property type="evidence" value="ECO:0007669"/>
    <property type="project" value="UniProtKB-KW"/>
</dbReference>
<evidence type="ECO:0000256" key="17">
    <source>
        <dbReference type="RuleBase" id="RU363028"/>
    </source>
</evidence>
<evidence type="ECO:0000256" key="7">
    <source>
        <dbReference type="ARBA" id="ARBA00022562"/>
    </source>
</evidence>
<keyword evidence="12 17" id="KW-0862">Zinc</keyword>
<keyword evidence="16" id="KW-0899">Viral immunoevasion</keyword>
<keyword evidence="9" id="KW-1090">Inhibition of host innate immune response by virus</keyword>
<accession>A0A088BIP1</accession>
<feature type="compositionally biased region" description="Polar residues" evidence="18">
    <location>
        <begin position="94"/>
        <end position="115"/>
    </location>
</feature>
<dbReference type="GO" id="GO:0003677">
    <property type="term" value="F:DNA binding"/>
    <property type="evidence" value="ECO:0007669"/>
    <property type="project" value="UniProtKB-KW"/>
</dbReference>
<evidence type="ECO:0000256" key="13">
    <source>
        <dbReference type="ARBA" id="ARBA00023125"/>
    </source>
</evidence>
<keyword evidence="7 17" id="KW-1048">Host nucleus</keyword>